<dbReference type="InterPro" id="IPR004410">
    <property type="entry name" value="Malonyl_CoA-ACP_transAc_FabD"/>
</dbReference>
<evidence type="ECO:0000256" key="1">
    <source>
        <dbReference type="ARBA" id="ARBA00022679"/>
    </source>
</evidence>
<feature type="active site" evidence="5">
    <location>
        <position position="90"/>
    </location>
</feature>
<dbReference type="Gene3D" id="3.40.366.10">
    <property type="entry name" value="Malonyl-Coenzyme A Acyl Carrier Protein, domain 2"/>
    <property type="match status" value="1"/>
</dbReference>
<keyword evidence="8" id="KW-1185">Reference proteome</keyword>
<evidence type="ECO:0000256" key="5">
    <source>
        <dbReference type="PIRSR" id="PIRSR000446-1"/>
    </source>
</evidence>
<dbReference type="PANTHER" id="PTHR42681">
    <property type="entry name" value="MALONYL-COA-ACYL CARRIER PROTEIN TRANSACYLASE, MITOCHONDRIAL"/>
    <property type="match status" value="1"/>
</dbReference>
<dbReference type="SMART" id="SM00827">
    <property type="entry name" value="PKS_AT"/>
    <property type="match status" value="1"/>
</dbReference>
<accession>A0A653ICG0</accession>
<dbReference type="NCBIfam" id="TIGR00128">
    <property type="entry name" value="fabD"/>
    <property type="match status" value="1"/>
</dbReference>
<dbReference type="InterPro" id="IPR016035">
    <property type="entry name" value="Acyl_Trfase/lysoPLipase"/>
</dbReference>
<dbReference type="InterPro" id="IPR024925">
    <property type="entry name" value="Malonyl_CoA-ACP_transAc"/>
</dbReference>
<evidence type="ECO:0000256" key="3">
    <source>
        <dbReference type="ARBA" id="ARBA00048462"/>
    </source>
</evidence>
<keyword evidence="1 4" id="KW-0808">Transferase</keyword>
<dbReference type="RefSeq" id="WP_029330859.1">
    <property type="nucleotide sequence ID" value="NZ_LR732308.1"/>
</dbReference>
<gene>
    <name evidence="7" type="primary">fabD</name>
    <name evidence="7" type="ORF">EXIGUO9Y_30095</name>
</gene>
<dbReference type="SUPFAM" id="SSF55048">
    <property type="entry name" value="Probable ACP-binding domain of malonyl-CoA ACP transacylase"/>
    <property type="match status" value="1"/>
</dbReference>
<feature type="active site" evidence="5">
    <location>
        <position position="198"/>
    </location>
</feature>
<dbReference type="GO" id="GO:0006633">
    <property type="term" value="P:fatty acid biosynthetic process"/>
    <property type="evidence" value="ECO:0007669"/>
    <property type="project" value="TreeGrafter"/>
</dbReference>
<evidence type="ECO:0000256" key="2">
    <source>
        <dbReference type="ARBA" id="ARBA00023315"/>
    </source>
</evidence>
<dbReference type="EC" id="2.3.1.39" evidence="4"/>
<dbReference type="GO" id="GO:0005829">
    <property type="term" value="C:cytosol"/>
    <property type="evidence" value="ECO:0007669"/>
    <property type="project" value="TreeGrafter"/>
</dbReference>
<feature type="domain" description="Malonyl-CoA:ACP transacylase (MAT)" evidence="6">
    <location>
        <begin position="7"/>
        <end position="299"/>
    </location>
</feature>
<comment type="similarity">
    <text evidence="4">Belongs to the fabD family.</text>
</comment>
<protein>
    <recommendedName>
        <fullName evidence="4">Malonyl CoA-acyl carrier protein transacylase</fullName>
        <ecNumber evidence="4">2.3.1.39</ecNumber>
    </recommendedName>
</protein>
<dbReference type="PANTHER" id="PTHR42681:SF1">
    <property type="entry name" value="MALONYL-COA-ACYL CARRIER PROTEIN TRANSACYLASE, MITOCHONDRIAL"/>
    <property type="match status" value="1"/>
</dbReference>
<dbReference type="InterPro" id="IPR050858">
    <property type="entry name" value="Mal-CoA-ACP_Trans/PKS_FabD"/>
</dbReference>
<evidence type="ECO:0000259" key="6">
    <source>
        <dbReference type="SMART" id="SM00827"/>
    </source>
</evidence>
<reference evidence="7 8" key="1">
    <citation type="submission" date="2019-10" db="EMBL/GenBank/DDBJ databases">
        <authorList>
            <person name="Karimi E."/>
        </authorList>
    </citation>
    <scope>NUCLEOTIDE SEQUENCE [LARGE SCALE GENOMIC DNA]</scope>
    <source>
        <strain evidence="7">Exiguobacterium sp. 9Y</strain>
    </source>
</reference>
<name>A0A653ICG0_9BACL</name>
<dbReference type="EMBL" id="CABWKQ010000023">
    <property type="protein sequence ID" value="VWX36862.1"/>
    <property type="molecule type" value="Genomic_DNA"/>
</dbReference>
<dbReference type="Proteomes" id="UP000439752">
    <property type="component" value="Unassembled WGS sequence"/>
</dbReference>
<dbReference type="GO" id="GO:0004314">
    <property type="term" value="F:[acyl-carrier-protein] S-malonyltransferase activity"/>
    <property type="evidence" value="ECO:0007669"/>
    <property type="project" value="UniProtKB-EC"/>
</dbReference>
<dbReference type="Pfam" id="PF00698">
    <property type="entry name" value="Acyl_transf_1"/>
    <property type="match status" value="1"/>
</dbReference>
<organism evidence="7 8">
    <name type="scientific">Exiguobacterium oxidotolerans</name>
    <dbReference type="NCBI Taxonomy" id="223958"/>
    <lineage>
        <taxon>Bacteria</taxon>
        <taxon>Bacillati</taxon>
        <taxon>Bacillota</taxon>
        <taxon>Bacilli</taxon>
        <taxon>Bacillales</taxon>
        <taxon>Bacillales Family XII. Incertae Sedis</taxon>
        <taxon>Exiguobacterium</taxon>
    </lineage>
</organism>
<proteinExistence type="inferred from homology"/>
<dbReference type="SUPFAM" id="SSF52151">
    <property type="entry name" value="FabD/lysophospholipase-like"/>
    <property type="match status" value="1"/>
</dbReference>
<dbReference type="Gene3D" id="3.30.70.250">
    <property type="entry name" value="Malonyl-CoA ACP transacylase, ACP-binding"/>
    <property type="match status" value="1"/>
</dbReference>
<evidence type="ECO:0000313" key="8">
    <source>
        <dbReference type="Proteomes" id="UP000439752"/>
    </source>
</evidence>
<dbReference type="InterPro" id="IPR014043">
    <property type="entry name" value="Acyl_transferase_dom"/>
</dbReference>
<keyword evidence="2 4" id="KW-0012">Acyltransferase</keyword>
<dbReference type="FunFam" id="3.30.70.250:FF:000001">
    <property type="entry name" value="Malonyl CoA-acyl carrier protein transacylase"/>
    <property type="match status" value="1"/>
</dbReference>
<evidence type="ECO:0000256" key="4">
    <source>
        <dbReference type="PIRNR" id="PIRNR000446"/>
    </source>
</evidence>
<dbReference type="InterPro" id="IPR001227">
    <property type="entry name" value="Ac_transferase_dom_sf"/>
</dbReference>
<dbReference type="InterPro" id="IPR016036">
    <property type="entry name" value="Malonyl_transacylase_ACP-bd"/>
</dbReference>
<comment type="catalytic activity">
    <reaction evidence="3 4">
        <text>holo-[ACP] + malonyl-CoA = malonyl-[ACP] + CoA</text>
        <dbReference type="Rhea" id="RHEA:41792"/>
        <dbReference type="Rhea" id="RHEA-COMP:9623"/>
        <dbReference type="Rhea" id="RHEA-COMP:9685"/>
        <dbReference type="ChEBI" id="CHEBI:57287"/>
        <dbReference type="ChEBI" id="CHEBI:57384"/>
        <dbReference type="ChEBI" id="CHEBI:64479"/>
        <dbReference type="ChEBI" id="CHEBI:78449"/>
        <dbReference type="EC" id="2.3.1.39"/>
    </reaction>
</comment>
<dbReference type="AlphaFoldDB" id="A0A653ICG0"/>
<dbReference type="SMR" id="A0A653ICG0"/>
<sequence length="307" mass="32782">MGKTVWMFPGQGSQMPGMGQTLVSEEETKQTLVDLGTRIGLDLTTLLTTGTKEELKATELAQPAIVAHSTLLATRYAALGNKPDYVLGHSVGEYSALVAASVLTPSEAVYLVHERGKLMNQVSGGTMAAVIGLSDVEAAHHAVESIAATGEIVQIANYNCPGQFVISGHVAAVESATAKLKELGAKRVLPLDVSGAFHSSLMTPFAPRFEDFLASSPFEAAQAKFISNVDGSFHDQPDDLKRLLVQQLYSPVRFEACVEQLIEEGVDTFIEFGPSSPLSGLVKRIKKDVKIISITTLEQLEAEGIRG</sequence>
<evidence type="ECO:0000313" key="7">
    <source>
        <dbReference type="EMBL" id="VWX36862.1"/>
    </source>
</evidence>
<dbReference type="PIRSF" id="PIRSF000446">
    <property type="entry name" value="Mct"/>
    <property type="match status" value="1"/>
</dbReference>